<feature type="compositionally biased region" description="Low complexity" evidence="1">
    <location>
        <begin position="20"/>
        <end position="30"/>
    </location>
</feature>
<evidence type="ECO:0000256" key="1">
    <source>
        <dbReference type="SAM" id="MobiDB-lite"/>
    </source>
</evidence>
<sequence>MKKALILAAAFGLALPAMAQAQDDSSYQSQNGHFSHNGESGERGHGTGSQYGDRAPMNGMQDMQSMGSNSDNRRGGNMERMGNMRGNREEGDSNGGSRRENRRERGSHNHQSRSDNDQQDGNQQN</sequence>
<dbReference type="EMBL" id="LHZT01000121">
    <property type="protein sequence ID" value="KXV57316.1"/>
    <property type="molecule type" value="Genomic_DNA"/>
</dbReference>
<evidence type="ECO:0000256" key="2">
    <source>
        <dbReference type="SAM" id="SignalP"/>
    </source>
</evidence>
<keyword evidence="2" id="KW-0732">Signal</keyword>
<feature type="compositionally biased region" description="Basic and acidic residues" evidence="1">
    <location>
        <begin position="86"/>
        <end position="116"/>
    </location>
</feature>
<protein>
    <submittedName>
        <fullName evidence="3">Uncharacterized protein</fullName>
    </submittedName>
</protein>
<organism evidence="3 4">
    <name type="scientific">Acetobacter tropicalis</name>
    <dbReference type="NCBI Taxonomy" id="104102"/>
    <lineage>
        <taxon>Bacteria</taxon>
        <taxon>Pseudomonadati</taxon>
        <taxon>Pseudomonadota</taxon>
        <taxon>Alphaproteobacteria</taxon>
        <taxon>Acetobacterales</taxon>
        <taxon>Acetobacteraceae</taxon>
        <taxon>Acetobacter</taxon>
    </lineage>
</organism>
<dbReference type="RefSeq" id="WP_061488164.1">
    <property type="nucleotide sequence ID" value="NZ_LHZT01000121.1"/>
</dbReference>
<reference evidence="3 4" key="1">
    <citation type="submission" date="2015-06" db="EMBL/GenBank/DDBJ databases">
        <title>Improved classification and identification of acetic acid bacteria using matrix-assisted laser desorption/ionization time-of-flight mass spectrometry; Gluconobacter nephelii and Gluconobacter uchimurae are later heterotypic synonyms of Gluconobacter japonicus and Gluconobacter oxydans, respectively.</title>
        <authorList>
            <person name="Li L."/>
            <person name="Cleenwerck I."/>
            <person name="De Vuyst L."/>
            <person name="Vandamme P."/>
        </authorList>
    </citation>
    <scope>NUCLEOTIDE SEQUENCE [LARGE SCALE GENOMIC DNA]</scope>
    <source>
        <strain evidence="3 4">LMG 1663</strain>
    </source>
</reference>
<feature type="region of interest" description="Disordered" evidence="1">
    <location>
        <begin position="20"/>
        <end position="125"/>
    </location>
</feature>
<name>A0A149TW36_9PROT</name>
<dbReference type="Proteomes" id="UP000075411">
    <property type="component" value="Unassembled WGS sequence"/>
</dbReference>
<dbReference type="AlphaFoldDB" id="A0A149TW36"/>
<feature type="chain" id="PRO_5007555894" evidence="2">
    <location>
        <begin position="20"/>
        <end position="125"/>
    </location>
</feature>
<feature type="signal peptide" evidence="2">
    <location>
        <begin position="1"/>
        <end position="19"/>
    </location>
</feature>
<feature type="compositionally biased region" description="Polar residues" evidence="1">
    <location>
        <begin position="61"/>
        <end position="70"/>
    </location>
</feature>
<dbReference type="PATRIC" id="fig|104102.12.peg.1554"/>
<gene>
    <name evidence="3" type="ORF">AD947_08750</name>
</gene>
<evidence type="ECO:0000313" key="3">
    <source>
        <dbReference type="EMBL" id="KXV57316.1"/>
    </source>
</evidence>
<accession>A0A149TW36</accession>
<evidence type="ECO:0000313" key="4">
    <source>
        <dbReference type="Proteomes" id="UP000075411"/>
    </source>
</evidence>
<comment type="caution">
    <text evidence="3">The sequence shown here is derived from an EMBL/GenBank/DDBJ whole genome shotgun (WGS) entry which is preliminary data.</text>
</comment>
<proteinExistence type="predicted"/>